<evidence type="ECO:0000256" key="5">
    <source>
        <dbReference type="ARBA" id="ARBA00022553"/>
    </source>
</evidence>
<evidence type="ECO:0000256" key="11">
    <source>
        <dbReference type="ARBA" id="ARBA00046076"/>
    </source>
</evidence>
<dbReference type="GO" id="GO:0030030">
    <property type="term" value="P:cell projection organization"/>
    <property type="evidence" value="ECO:0007669"/>
    <property type="project" value="UniProtKB-KW"/>
</dbReference>
<comment type="similarity">
    <text evidence="3">Belongs to the CEP43 family.</text>
</comment>
<comment type="subcellular location">
    <subcellularLocation>
        <location evidence="1">Cytoplasm</location>
        <location evidence="1">Cytoskeleton</location>
        <location evidence="1">Cilium basal body</location>
    </subcellularLocation>
    <subcellularLocation>
        <location evidence="2">Cytoplasm</location>
        <location evidence="2">Cytoskeleton</location>
        <location evidence="2">Microtubule organizing center</location>
        <location evidence="2">Centrosome</location>
    </subcellularLocation>
</comment>
<comment type="subunit">
    <text evidence="12">Homodimer. Part of a ternary complex that contains CEP350, CEP43 and MAPRE1. Interacts directly with CEP350 and MAPRE1. Interacts with CEP19. Interacts (via N-terminus) with CEP350 (via C-terminus).</text>
</comment>
<evidence type="ECO:0000256" key="3">
    <source>
        <dbReference type="ARBA" id="ARBA00005385"/>
    </source>
</evidence>
<evidence type="ECO:0000256" key="12">
    <source>
        <dbReference type="ARBA" id="ARBA00046373"/>
    </source>
</evidence>
<proteinExistence type="inferred from homology"/>
<dbReference type="PANTHER" id="PTHR15431">
    <property type="entry name" value="FGFR1 ONCOGENE PARTNER/LISH DOMAIN-CONTAINING PROTEIN"/>
    <property type="match status" value="1"/>
</dbReference>
<dbReference type="OrthoDB" id="2160638at2759"/>
<feature type="region of interest" description="Disordered" evidence="13">
    <location>
        <begin position="128"/>
        <end position="248"/>
    </location>
</feature>
<sequence>MSVDEDTELRDLVAQTLETNGVLNKIRAELRANVFLALEEQDALKKKTLSNKTLKSFLETKEGMLAFNAVYEFLEFFNLDFTLAVLKPESNVSKLSPREKLINDFNMQTVDPKQPLLVELLKKKVDGKPILSPPSSPKVSKIPQRVDKKPTTAASDSKDKRVTSPEIDDDNDLLKELGVSPINFNKPSENTAKSKPSWLTGDISTNSPPSASAKNDKENKPPPSSLGSLKGAPPLTGGGFNKKPLGEPAIDVLSPEWDELINIDKKINELGFEIPAEDSTHSSTKSHTNTFSHTRSNKNATGAAGVGGAASKKSQQDEYNYDDDDFNSSVKSDENLSITEEIEENLSIGSFGGSKNEDLMTSDHTVSQISETGVDYAEDADFY</sequence>
<reference evidence="15" key="1">
    <citation type="submission" date="2021-01" db="UniProtKB">
        <authorList>
            <consortium name="EnsemblMetazoa"/>
        </authorList>
    </citation>
    <scope>IDENTIFICATION</scope>
</reference>
<dbReference type="Pfam" id="PF09398">
    <property type="entry name" value="FOP_dimer"/>
    <property type="match status" value="1"/>
</dbReference>
<feature type="domain" description="FGFR1 oncogene partner (FOP) N-terminal dimerisation" evidence="14">
    <location>
        <begin position="48"/>
        <end position="123"/>
    </location>
</feature>
<evidence type="ECO:0000256" key="2">
    <source>
        <dbReference type="ARBA" id="ARBA00004300"/>
    </source>
</evidence>
<dbReference type="EnsemblMetazoa" id="CLYHEMT011163.1">
    <property type="protein sequence ID" value="CLYHEMP011163.1"/>
    <property type="gene ID" value="CLYHEMG011163"/>
</dbReference>
<keyword evidence="16" id="KW-1185">Reference proteome</keyword>
<feature type="compositionally biased region" description="Polar residues" evidence="13">
    <location>
        <begin position="182"/>
        <end position="194"/>
    </location>
</feature>
<name>A0A7M5V7X8_9CNID</name>
<organism evidence="15 16">
    <name type="scientific">Clytia hemisphaerica</name>
    <dbReference type="NCBI Taxonomy" id="252671"/>
    <lineage>
        <taxon>Eukaryota</taxon>
        <taxon>Metazoa</taxon>
        <taxon>Cnidaria</taxon>
        <taxon>Hydrozoa</taxon>
        <taxon>Hydroidolina</taxon>
        <taxon>Leptothecata</taxon>
        <taxon>Obeliida</taxon>
        <taxon>Clytiidae</taxon>
        <taxon>Clytia</taxon>
    </lineage>
</organism>
<evidence type="ECO:0000256" key="8">
    <source>
        <dbReference type="ARBA" id="ARBA00023273"/>
    </source>
</evidence>
<feature type="compositionally biased region" description="Low complexity" evidence="13">
    <location>
        <begin position="281"/>
        <end position="294"/>
    </location>
</feature>
<protein>
    <recommendedName>
        <fullName evidence="9">Centrosomal protein 43</fullName>
    </recommendedName>
    <alternativeName>
        <fullName evidence="10">FGFR1 oncogene partner</fullName>
    </alternativeName>
</protein>
<evidence type="ECO:0000259" key="14">
    <source>
        <dbReference type="Pfam" id="PF09398"/>
    </source>
</evidence>
<dbReference type="InterPro" id="IPR006594">
    <property type="entry name" value="LisH"/>
</dbReference>
<evidence type="ECO:0000256" key="4">
    <source>
        <dbReference type="ARBA" id="ARBA00022490"/>
    </source>
</evidence>
<keyword evidence="4" id="KW-0963">Cytoplasm</keyword>
<dbReference type="InterPro" id="IPR018993">
    <property type="entry name" value="FOP_dimerisation-dom_N"/>
</dbReference>
<evidence type="ECO:0000256" key="1">
    <source>
        <dbReference type="ARBA" id="ARBA00004120"/>
    </source>
</evidence>
<feature type="region of interest" description="Disordered" evidence="13">
    <location>
        <begin position="274"/>
        <end position="338"/>
    </location>
</feature>
<dbReference type="Proteomes" id="UP000594262">
    <property type="component" value="Unplaced"/>
</dbReference>
<evidence type="ECO:0000313" key="15">
    <source>
        <dbReference type="EnsemblMetazoa" id="CLYHEMP011163.1"/>
    </source>
</evidence>
<evidence type="ECO:0000313" key="16">
    <source>
        <dbReference type="Proteomes" id="UP000594262"/>
    </source>
</evidence>
<keyword evidence="6" id="KW-0970">Cilium biogenesis/degradation</keyword>
<keyword evidence="5" id="KW-0597">Phosphoprotein</keyword>
<dbReference type="AlphaFoldDB" id="A0A7M5V7X8"/>
<dbReference type="GO" id="GO:0005813">
    <property type="term" value="C:centrosome"/>
    <property type="evidence" value="ECO:0007669"/>
    <property type="project" value="UniProtKB-SubCell"/>
</dbReference>
<keyword evidence="8" id="KW-0966">Cell projection</keyword>
<feature type="compositionally biased region" description="Basic and acidic residues" evidence="13">
    <location>
        <begin position="144"/>
        <end position="163"/>
    </location>
</feature>
<comment type="function">
    <text evidence="11">Required for anchoring microtubules to the centrosomes. Required for ciliation.</text>
</comment>
<evidence type="ECO:0000256" key="9">
    <source>
        <dbReference type="ARBA" id="ARBA00041026"/>
    </source>
</evidence>
<dbReference type="GeneID" id="136803682"/>
<evidence type="ECO:0000256" key="10">
    <source>
        <dbReference type="ARBA" id="ARBA00042293"/>
    </source>
</evidence>
<feature type="compositionally biased region" description="Polar residues" evidence="13">
    <location>
        <begin position="202"/>
        <end position="213"/>
    </location>
</feature>
<evidence type="ECO:0000256" key="7">
    <source>
        <dbReference type="ARBA" id="ARBA00023212"/>
    </source>
</evidence>
<accession>A0A7M5V7X8</accession>
<dbReference type="PROSITE" id="PS50896">
    <property type="entry name" value="LISH"/>
    <property type="match status" value="1"/>
</dbReference>
<dbReference type="GO" id="GO:0034453">
    <property type="term" value="P:microtubule anchoring"/>
    <property type="evidence" value="ECO:0007669"/>
    <property type="project" value="InterPro"/>
</dbReference>
<evidence type="ECO:0000256" key="6">
    <source>
        <dbReference type="ARBA" id="ARBA00022794"/>
    </source>
</evidence>
<feature type="compositionally biased region" description="Polar residues" evidence="13">
    <location>
        <begin position="327"/>
        <end position="338"/>
    </location>
</feature>
<dbReference type="PANTHER" id="PTHR15431:SF9">
    <property type="entry name" value="CENTROSOMAL PROTEIN 43"/>
    <property type="match status" value="1"/>
</dbReference>
<evidence type="ECO:0000256" key="13">
    <source>
        <dbReference type="SAM" id="MobiDB-lite"/>
    </source>
</evidence>
<dbReference type="Gene3D" id="1.20.960.40">
    <property type="match status" value="1"/>
</dbReference>
<dbReference type="RefSeq" id="XP_066916502.1">
    <property type="nucleotide sequence ID" value="XM_067060401.1"/>
</dbReference>
<keyword evidence="7" id="KW-0206">Cytoskeleton</keyword>